<evidence type="ECO:0000256" key="3">
    <source>
        <dbReference type="ARBA" id="ARBA00022475"/>
    </source>
</evidence>
<dbReference type="NCBIfam" id="TIGR00711">
    <property type="entry name" value="efflux_EmrB"/>
    <property type="match status" value="1"/>
</dbReference>
<comment type="subcellular location">
    <subcellularLocation>
        <location evidence="1">Cell membrane</location>
        <topology evidence="1">Multi-pass membrane protein</topology>
    </subcellularLocation>
</comment>
<evidence type="ECO:0000256" key="2">
    <source>
        <dbReference type="ARBA" id="ARBA00022448"/>
    </source>
</evidence>
<name>A0A917HFX1_9BACT</name>
<dbReference type="SUPFAM" id="SSF103473">
    <property type="entry name" value="MFS general substrate transporter"/>
    <property type="match status" value="1"/>
</dbReference>
<dbReference type="Pfam" id="PF07690">
    <property type="entry name" value="MFS_1"/>
    <property type="match status" value="1"/>
</dbReference>
<feature type="transmembrane region" description="Helical" evidence="7">
    <location>
        <begin position="243"/>
        <end position="261"/>
    </location>
</feature>
<dbReference type="InterPro" id="IPR004638">
    <property type="entry name" value="EmrB-like"/>
</dbReference>
<evidence type="ECO:0000256" key="5">
    <source>
        <dbReference type="ARBA" id="ARBA00022989"/>
    </source>
</evidence>
<feature type="transmembrane region" description="Helical" evidence="7">
    <location>
        <begin position="211"/>
        <end position="231"/>
    </location>
</feature>
<dbReference type="Proteomes" id="UP000647241">
    <property type="component" value="Unassembled WGS sequence"/>
</dbReference>
<keyword evidence="3" id="KW-1003">Cell membrane</keyword>
<keyword evidence="6 7" id="KW-0472">Membrane</keyword>
<dbReference type="InterPro" id="IPR011701">
    <property type="entry name" value="MFS"/>
</dbReference>
<sequence>MAASATAPADQTFEATHGVNPWLIAAAVMLATFMEVLDTSIAAVALPYIGGSLSATTDEATWVLTSYLVANAIVLPASNWFSLKFGRKRFLMSCVVIFTAASFACGAAPTLAFMLIARIIQGAGGGALQPLSQAILLESFPPKKRGAAMAVFAFGVVVAPVLGPTLGGWLTDTYSWRYAFYINIPIGILALFMISRFVHDPSYISNKKAPLFDRYGFAALVIWTGCLQVILDKGQEVDWFGATWVRWAALALVVSFVYFIWHSWVHKDTLVDLKVLKDRNFAIGATLIFLFGIAIYSTVVVLPLFYQELLGYTAFTAGLVVAPRGIGAICGMPIIGYLSNRSDPRWLLTFGFFTFGLTTLYFGGLTLEISPTTLLLPILITGFGLSFVFVPINTAAYGTLSNEQIGNASGLFNLMRNVGGSIGISLASTLLTRRSDVHQNLISGSVPLTGQNFQNSLAATTHALTGFFGKSNATLPAQTMLYQQLQRQALSWAFVDVFRWLSLLSFGCIVIVWLFKKVKPGRGPAGAH</sequence>
<evidence type="ECO:0000313" key="10">
    <source>
        <dbReference type="Proteomes" id="UP000647241"/>
    </source>
</evidence>
<gene>
    <name evidence="9" type="ORF">GCM10011585_20480</name>
</gene>
<feature type="transmembrane region" description="Helical" evidence="7">
    <location>
        <begin position="90"/>
        <end position="116"/>
    </location>
</feature>
<dbReference type="PANTHER" id="PTHR23501">
    <property type="entry name" value="MAJOR FACILITATOR SUPERFAMILY"/>
    <property type="match status" value="1"/>
</dbReference>
<dbReference type="PANTHER" id="PTHR23501:SF174">
    <property type="entry name" value="MULTIDRUG EXPORT PROTEIN EMRB-RELATED"/>
    <property type="match status" value="1"/>
</dbReference>
<dbReference type="InterPro" id="IPR036259">
    <property type="entry name" value="MFS_trans_sf"/>
</dbReference>
<keyword evidence="4 7" id="KW-0812">Transmembrane</keyword>
<dbReference type="PROSITE" id="PS00217">
    <property type="entry name" value="SUGAR_TRANSPORT_2"/>
    <property type="match status" value="1"/>
</dbReference>
<evidence type="ECO:0000256" key="4">
    <source>
        <dbReference type="ARBA" id="ARBA00022692"/>
    </source>
</evidence>
<proteinExistence type="predicted"/>
<feature type="transmembrane region" description="Helical" evidence="7">
    <location>
        <begin position="345"/>
        <end position="362"/>
    </location>
</feature>
<dbReference type="Gene3D" id="1.20.1720.10">
    <property type="entry name" value="Multidrug resistance protein D"/>
    <property type="match status" value="1"/>
</dbReference>
<organism evidence="9 10">
    <name type="scientific">Edaphobacter dinghuensis</name>
    <dbReference type="NCBI Taxonomy" id="1560005"/>
    <lineage>
        <taxon>Bacteria</taxon>
        <taxon>Pseudomonadati</taxon>
        <taxon>Acidobacteriota</taxon>
        <taxon>Terriglobia</taxon>
        <taxon>Terriglobales</taxon>
        <taxon>Acidobacteriaceae</taxon>
        <taxon>Edaphobacter</taxon>
    </lineage>
</organism>
<dbReference type="GO" id="GO:0005886">
    <property type="term" value="C:plasma membrane"/>
    <property type="evidence" value="ECO:0007669"/>
    <property type="project" value="UniProtKB-SubCell"/>
</dbReference>
<feature type="transmembrane region" description="Helical" evidence="7">
    <location>
        <begin position="497"/>
        <end position="515"/>
    </location>
</feature>
<feature type="transmembrane region" description="Helical" evidence="7">
    <location>
        <begin position="410"/>
        <end position="431"/>
    </location>
</feature>
<evidence type="ECO:0000256" key="1">
    <source>
        <dbReference type="ARBA" id="ARBA00004651"/>
    </source>
</evidence>
<feature type="transmembrane region" description="Helical" evidence="7">
    <location>
        <begin position="146"/>
        <end position="166"/>
    </location>
</feature>
<evidence type="ECO:0000259" key="8">
    <source>
        <dbReference type="PROSITE" id="PS50850"/>
    </source>
</evidence>
<dbReference type="AlphaFoldDB" id="A0A917HFX1"/>
<feature type="transmembrane region" description="Helical" evidence="7">
    <location>
        <begin position="312"/>
        <end position="338"/>
    </location>
</feature>
<feature type="transmembrane region" description="Helical" evidence="7">
    <location>
        <begin position="281"/>
        <end position="306"/>
    </location>
</feature>
<feature type="domain" description="Major facilitator superfamily (MFS) profile" evidence="8">
    <location>
        <begin position="24"/>
        <end position="520"/>
    </location>
</feature>
<reference evidence="9" key="1">
    <citation type="journal article" date="2014" name="Int. J. Syst. Evol. Microbiol.">
        <title>Complete genome sequence of Corynebacterium casei LMG S-19264T (=DSM 44701T), isolated from a smear-ripened cheese.</title>
        <authorList>
            <consortium name="US DOE Joint Genome Institute (JGI-PGF)"/>
            <person name="Walter F."/>
            <person name="Albersmeier A."/>
            <person name="Kalinowski J."/>
            <person name="Ruckert C."/>
        </authorList>
    </citation>
    <scope>NUCLEOTIDE SEQUENCE</scope>
    <source>
        <strain evidence="9">CGMCC 1.12997</strain>
    </source>
</reference>
<keyword evidence="10" id="KW-1185">Reference proteome</keyword>
<comment type="caution">
    <text evidence="9">The sequence shown here is derived from an EMBL/GenBank/DDBJ whole genome shotgun (WGS) entry which is preliminary data.</text>
</comment>
<dbReference type="PROSITE" id="PS50850">
    <property type="entry name" value="MFS"/>
    <property type="match status" value="1"/>
</dbReference>
<dbReference type="EMBL" id="BMGT01000002">
    <property type="protein sequence ID" value="GGG77298.1"/>
    <property type="molecule type" value="Genomic_DNA"/>
</dbReference>
<feature type="transmembrane region" description="Helical" evidence="7">
    <location>
        <begin position="374"/>
        <end position="398"/>
    </location>
</feature>
<dbReference type="GO" id="GO:0022857">
    <property type="term" value="F:transmembrane transporter activity"/>
    <property type="evidence" value="ECO:0007669"/>
    <property type="project" value="InterPro"/>
</dbReference>
<evidence type="ECO:0000256" key="7">
    <source>
        <dbReference type="SAM" id="Phobius"/>
    </source>
</evidence>
<dbReference type="InterPro" id="IPR005829">
    <property type="entry name" value="Sugar_transporter_CS"/>
</dbReference>
<evidence type="ECO:0000256" key="6">
    <source>
        <dbReference type="ARBA" id="ARBA00023136"/>
    </source>
</evidence>
<keyword evidence="2" id="KW-0813">Transport</keyword>
<dbReference type="Gene3D" id="1.20.1250.20">
    <property type="entry name" value="MFS general substrate transporter like domains"/>
    <property type="match status" value="1"/>
</dbReference>
<dbReference type="CDD" id="cd17503">
    <property type="entry name" value="MFS_LmrB_MDR_like"/>
    <property type="match status" value="1"/>
</dbReference>
<keyword evidence="5 7" id="KW-1133">Transmembrane helix</keyword>
<feature type="transmembrane region" description="Helical" evidence="7">
    <location>
        <begin position="22"/>
        <end position="48"/>
    </location>
</feature>
<protein>
    <submittedName>
        <fullName evidence="9">EmrB/QacA family drug resistance transporter</fullName>
    </submittedName>
</protein>
<dbReference type="RefSeq" id="WP_188554033.1">
    <property type="nucleotide sequence ID" value="NZ_BMGT01000002.1"/>
</dbReference>
<accession>A0A917HFX1</accession>
<evidence type="ECO:0000313" key="9">
    <source>
        <dbReference type="EMBL" id="GGG77298.1"/>
    </source>
</evidence>
<reference evidence="9" key="2">
    <citation type="submission" date="2020-09" db="EMBL/GenBank/DDBJ databases">
        <authorList>
            <person name="Sun Q."/>
            <person name="Zhou Y."/>
        </authorList>
    </citation>
    <scope>NUCLEOTIDE SEQUENCE</scope>
    <source>
        <strain evidence="9">CGMCC 1.12997</strain>
    </source>
</reference>
<dbReference type="InterPro" id="IPR020846">
    <property type="entry name" value="MFS_dom"/>
</dbReference>
<feature type="transmembrane region" description="Helical" evidence="7">
    <location>
        <begin position="60"/>
        <end position="78"/>
    </location>
</feature>
<feature type="transmembrane region" description="Helical" evidence="7">
    <location>
        <begin position="178"/>
        <end position="199"/>
    </location>
</feature>